<protein>
    <submittedName>
        <fullName evidence="13">Peptidase M4</fullName>
    </submittedName>
</protein>
<feature type="signal peptide" evidence="9">
    <location>
        <begin position="1"/>
        <end position="29"/>
    </location>
</feature>
<evidence type="ECO:0000259" key="11">
    <source>
        <dbReference type="Pfam" id="PF02868"/>
    </source>
</evidence>
<dbReference type="InterPro" id="IPR050728">
    <property type="entry name" value="Zinc_Metalloprotease_M4"/>
</dbReference>
<feature type="domain" description="Peptidase M4 C-terminal" evidence="11">
    <location>
        <begin position="372"/>
        <end position="546"/>
    </location>
</feature>
<dbReference type="Gene3D" id="3.10.450.490">
    <property type="match status" value="1"/>
</dbReference>
<name>A0A1V0UIP9_STRVN</name>
<evidence type="ECO:0000256" key="8">
    <source>
        <dbReference type="PIRSR" id="PIRSR623612-1"/>
    </source>
</evidence>
<evidence type="ECO:0000313" key="14">
    <source>
        <dbReference type="Proteomes" id="UP000192445"/>
    </source>
</evidence>
<keyword evidence="3" id="KW-0479">Metal-binding</keyword>
<dbReference type="Gene3D" id="2.60.120.260">
    <property type="entry name" value="Galactose-binding domain-like"/>
    <property type="match status" value="1"/>
</dbReference>
<evidence type="ECO:0000256" key="4">
    <source>
        <dbReference type="ARBA" id="ARBA00022729"/>
    </source>
</evidence>
<dbReference type="PRINTS" id="PR00730">
    <property type="entry name" value="THERMOLYSIN"/>
</dbReference>
<dbReference type="STRING" id="1935.B1H20_28755"/>
<dbReference type="Gene3D" id="3.10.450.40">
    <property type="match status" value="1"/>
</dbReference>
<dbReference type="GO" id="GO:0005509">
    <property type="term" value="F:calcium ion binding"/>
    <property type="evidence" value="ECO:0007669"/>
    <property type="project" value="InterPro"/>
</dbReference>
<dbReference type="RefSeq" id="WP_030298823.1">
    <property type="nucleotide sequence ID" value="NZ_CP020570.1"/>
</dbReference>
<evidence type="ECO:0000256" key="2">
    <source>
        <dbReference type="ARBA" id="ARBA00022670"/>
    </source>
</evidence>
<keyword evidence="7" id="KW-0482">Metalloprotease</keyword>
<dbReference type="InterPro" id="IPR011096">
    <property type="entry name" value="FTP_domain"/>
</dbReference>
<dbReference type="SUPFAM" id="SSF49313">
    <property type="entry name" value="Cadherin-like"/>
    <property type="match status" value="1"/>
</dbReference>
<dbReference type="GO" id="GO:0016020">
    <property type="term" value="C:membrane"/>
    <property type="evidence" value="ECO:0007669"/>
    <property type="project" value="InterPro"/>
</dbReference>
<evidence type="ECO:0000256" key="5">
    <source>
        <dbReference type="ARBA" id="ARBA00022801"/>
    </source>
</evidence>
<gene>
    <name evidence="13" type="ORF">B1H20_28755</name>
</gene>
<reference evidence="13 14" key="1">
    <citation type="submission" date="2017-03" db="EMBL/GenBank/DDBJ databases">
        <title>Complete Genome Sequence of a natural compounds producer, Streptomyces violaceus S21.</title>
        <authorList>
            <person name="Zhong C."/>
            <person name="Zhao Z."/>
            <person name="Fu J."/>
            <person name="Zong G."/>
            <person name="Qin R."/>
            <person name="Cao G."/>
        </authorList>
    </citation>
    <scope>NUCLEOTIDE SEQUENCE [LARGE SCALE GENOMIC DNA]</scope>
    <source>
        <strain evidence="13 14">S21</strain>
    </source>
</reference>
<dbReference type="Pfam" id="PF05345">
    <property type="entry name" value="He_PIG"/>
    <property type="match status" value="1"/>
</dbReference>
<feature type="chain" id="PRO_5010705533" evidence="9">
    <location>
        <begin position="30"/>
        <end position="794"/>
    </location>
</feature>
<keyword evidence="2" id="KW-0645">Protease</keyword>
<proteinExistence type="inferred from homology"/>
<dbReference type="PANTHER" id="PTHR33794">
    <property type="entry name" value="BACILLOLYSIN"/>
    <property type="match status" value="1"/>
</dbReference>
<dbReference type="InterPro" id="IPR027268">
    <property type="entry name" value="Peptidase_M4/M1_CTD_sf"/>
</dbReference>
<evidence type="ECO:0000256" key="3">
    <source>
        <dbReference type="ARBA" id="ARBA00022723"/>
    </source>
</evidence>
<dbReference type="InterPro" id="IPR023612">
    <property type="entry name" value="Peptidase_M4"/>
</dbReference>
<feature type="active site" description="Proton donor" evidence="8">
    <location>
        <position position="449"/>
    </location>
</feature>
<keyword evidence="4 9" id="KW-0732">Signal</keyword>
<feature type="domain" description="FTP" evidence="12">
    <location>
        <begin position="80"/>
        <end position="121"/>
    </location>
</feature>
<sequence>MQPTRLTAVLAALALTAGLAGSLATTATADDRSTDSETRGLRHGALEAELTPAQGKALVRKAEDRTADTARALGLGTKEGLVVKNVVKDNDGTLHTRYERTYAGLPVLGGDLVVHTAPASKASGTVATTFNTKHHIRVTSTTATLTKAQAEAKALKTARALDARQPAAESARKVLWAGSGTPRLAWETVIGGLQDDGTPSRLHVISDADTGKEITRYQDIKTGTGNTQYSGSVTLDTTRSGSTYQLTDTTRGSHKTYSLNNATSGTGTLMTDADDVWGTGSGSQTQTAGADAAYGAQKTWDFFKNTLGRSGIRNDGVAAYSRVHYGSAYANAYWDDSCFCMTYGDGSGNTHALTSLDIAAHEMGHGVTSNTAGLTYSGESGGLNEATSDIFGAGVEFYADNSTDVGDYLVGEKVDINSNGSPLRYMDKPSKDGNSVDSWYSGLGNLDVHYSSGPANHMFYLLSEGSGSKTINGVTYNSPTADSVAVTGIGRDAALKIWYKALTTYMTSSTNYAGARTAALNAASALYGTNSAQYAAVGNAFAGINVGSHITPPTSGVTVTNPGSQASAVGTPVSLQVQASSTNSGSLTYSASGLPAGLSINASTGIISGTPTTAKAYTTTVTVTDSTGTTGTAAFTWTISTGGGGSCTSAQLLTNPGFESGNTGWTNSDVINNDVREPAHGGSYTAWLNGWGSAHTDTLSQTVTIPAACKATLTFYLHIDTAEIYAGVYDKLTLTAGSKTLATYSNADAANGYAKKSLDLSSLAGQTVTLKFTGVEDAYLATNFVVDDTALTTG</sequence>
<dbReference type="OrthoDB" id="291295at2"/>
<evidence type="ECO:0000259" key="10">
    <source>
        <dbReference type="Pfam" id="PF01447"/>
    </source>
</evidence>
<dbReference type="Gene3D" id="1.10.390.10">
    <property type="entry name" value="Neutral Protease Domain 2"/>
    <property type="match status" value="1"/>
</dbReference>
<dbReference type="SUPFAM" id="SSF55486">
    <property type="entry name" value="Metalloproteases ('zincins'), catalytic domain"/>
    <property type="match status" value="1"/>
</dbReference>
<feature type="domain" description="Peptidase M4" evidence="10">
    <location>
        <begin position="222"/>
        <end position="369"/>
    </location>
</feature>
<evidence type="ECO:0000313" key="13">
    <source>
        <dbReference type="EMBL" id="ARF64950.1"/>
    </source>
</evidence>
<evidence type="ECO:0000256" key="9">
    <source>
        <dbReference type="SAM" id="SignalP"/>
    </source>
</evidence>
<dbReference type="PANTHER" id="PTHR33794:SF1">
    <property type="entry name" value="BACILLOLYSIN"/>
    <property type="match status" value="1"/>
</dbReference>
<dbReference type="AlphaFoldDB" id="A0A1V0UIP9"/>
<evidence type="ECO:0000259" key="12">
    <source>
        <dbReference type="Pfam" id="PF07504"/>
    </source>
</evidence>
<dbReference type="InterPro" id="IPR001570">
    <property type="entry name" value="Peptidase_M4_C_domain"/>
</dbReference>
<keyword evidence="5" id="KW-0378">Hydrolase</keyword>
<dbReference type="Gene3D" id="2.60.40.10">
    <property type="entry name" value="Immunoglobulins"/>
    <property type="match status" value="1"/>
</dbReference>
<evidence type="ECO:0000256" key="1">
    <source>
        <dbReference type="ARBA" id="ARBA00009388"/>
    </source>
</evidence>
<dbReference type="Pfam" id="PF07504">
    <property type="entry name" value="FTP"/>
    <property type="match status" value="1"/>
</dbReference>
<dbReference type="InterPro" id="IPR013856">
    <property type="entry name" value="Peptidase_M4_domain"/>
</dbReference>
<dbReference type="Proteomes" id="UP000192445">
    <property type="component" value="Chromosome"/>
</dbReference>
<dbReference type="Pfam" id="PF01447">
    <property type="entry name" value="Peptidase_M4"/>
    <property type="match status" value="1"/>
</dbReference>
<feature type="active site" evidence="8">
    <location>
        <position position="362"/>
    </location>
</feature>
<dbReference type="InterPro" id="IPR015919">
    <property type="entry name" value="Cadherin-like_sf"/>
</dbReference>
<dbReference type="InterPro" id="IPR013783">
    <property type="entry name" value="Ig-like_fold"/>
</dbReference>
<dbReference type="KEGG" id="svu:B1H20_28755"/>
<dbReference type="Pfam" id="PF02868">
    <property type="entry name" value="Peptidase_M4_C"/>
    <property type="match status" value="1"/>
</dbReference>
<keyword evidence="6" id="KW-0862">Zinc</keyword>
<dbReference type="GO" id="GO:0005975">
    <property type="term" value="P:carbohydrate metabolic process"/>
    <property type="evidence" value="ECO:0007669"/>
    <property type="project" value="UniProtKB-ARBA"/>
</dbReference>
<dbReference type="GO" id="GO:0004222">
    <property type="term" value="F:metalloendopeptidase activity"/>
    <property type="evidence" value="ECO:0007669"/>
    <property type="project" value="InterPro"/>
</dbReference>
<evidence type="ECO:0000256" key="7">
    <source>
        <dbReference type="ARBA" id="ARBA00023049"/>
    </source>
</evidence>
<dbReference type="EMBL" id="CP020570">
    <property type="protein sequence ID" value="ARF64950.1"/>
    <property type="molecule type" value="Genomic_DNA"/>
</dbReference>
<evidence type="ECO:0000256" key="6">
    <source>
        <dbReference type="ARBA" id="ARBA00022833"/>
    </source>
</evidence>
<dbReference type="Gene3D" id="3.10.170.10">
    <property type="match status" value="1"/>
</dbReference>
<organism evidence="13 14">
    <name type="scientific">Streptomyces violaceoruber</name>
    <dbReference type="NCBI Taxonomy" id="1935"/>
    <lineage>
        <taxon>Bacteria</taxon>
        <taxon>Bacillati</taxon>
        <taxon>Actinomycetota</taxon>
        <taxon>Actinomycetes</taxon>
        <taxon>Kitasatosporales</taxon>
        <taxon>Streptomycetaceae</taxon>
        <taxon>Streptomyces</taxon>
        <taxon>Streptomyces violaceoruber group</taxon>
    </lineage>
</organism>
<accession>A0A1V0UIP9</accession>
<dbReference type="CDD" id="cd09597">
    <property type="entry name" value="M4_TLP"/>
    <property type="match status" value="1"/>
</dbReference>
<dbReference type="GO" id="GO:0006508">
    <property type="term" value="P:proteolysis"/>
    <property type="evidence" value="ECO:0007669"/>
    <property type="project" value="UniProtKB-KW"/>
</dbReference>
<comment type="similarity">
    <text evidence="1">Belongs to the peptidase M4 family.</text>
</comment>